<dbReference type="PROSITE" id="PS51186">
    <property type="entry name" value="GNAT"/>
    <property type="match status" value="1"/>
</dbReference>
<proteinExistence type="predicted"/>
<gene>
    <name evidence="2" type="ORF">PZ740_04670</name>
</gene>
<comment type="caution">
    <text evidence="2">The sequence shown here is derived from an EMBL/GenBank/DDBJ whole genome shotgun (WGS) entry which is preliminary data.</text>
</comment>
<dbReference type="CDD" id="cd04301">
    <property type="entry name" value="NAT_SF"/>
    <property type="match status" value="1"/>
</dbReference>
<dbReference type="Pfam" id="PF00583">
    <property type="entry name" value="Acetyltransf_1"/>
    <property type="match status" value="1"/>
</dbReference>
<dbReference type="InterPro" id="IPR000182">
    <property type="entry name" value="GNAT_dom"/>
</dbReference>
<protein>
    <submittedName>
        <fullName evidence="2">N-acetyltransferase</fullName>
    </submittedName>
</protein>
<dbReference type="EMBL" id="JARGEQ010000040">
    <property type="protein sequence ID" value="MDF1585679.1"/>
    <property type="molecule type" value="Genomic_DNA"/>
</dbReference>
<reference evidence="2 3" key="1">
    <citation type="submission" date="2023-03" db="EMBL/GenBank/DDBJ databases">
        <title>YIM 152171 draft genome.</title>
        <authorList>
            <person name="Yang Z."/>
        </authorList>
    </citation>
    <scope>NUCLEOTIDE SEQUENCE [LARGE SCALE GENOMIC DNA]</scope>
    <source>
        <strain evidence="2 3">YIM 152171</strain>
    </source>
</reference>
<dbReference type="RefSeq" id="WP_327788096.1">
    <property type="nucleotide sequence ID" value="NZ_JARGEQ010000040.1"/>
</dbReference>
<dbReference type="InterPro" id="IPR016181">
    <property type="entry name" value="Acyl_CoA_acyltransferase"/>
</dbReference>
<evidence type="ECO:0000313" key="2">
    <source>
        <dbReference type="EMBL" id="MDF1585679.1"/>
    </source>
</evidence>
<dbReference type="SUPFAM" id="SSF55729">
    <property type="entry name" value="Acyl-CoA N-acyltransferases (Nat)"/>
    <property type="match status" value="1"/>
</dbReference>
<sequence>MIIRDERPDDHPALRALLEAAFGGPAEADLVDALRRDGDIAIALVAELEEGPAGHLVLSRMRAPPGTLGLAPLAVKPSRQGSGLGSALIEAGLARARKEGWQGVFVLGEPAFYGRFGFTAAQAAPFRSPFSGPFLQALELRPGALAAKDPKAAYAAAFAAFE</sequence>
<keyword evidence="3" id="KW-1185">Reference proteome</keyword>
<feature type="domain" description="N-acetyltransferase" evidence="1">
    <location>
        <begin position="1"/>
        <end position="141"/>
    </location>
</feature>
<dbReference type="AlphaFoldDB" id="A0AAP3V0U5"/>
<name>A0AAP3V0U5_9PROT</name>
<accession>A0AAP3V0U5</accession>
<dbReference type="GO" id="GO:0016747">
    <property type="term" value="F:acyltransferase activity, transferring groups other than amino-acyl groups"/>
    <property type="evidence" value="ECO:0007669"/>
    <property type="project" value="InterPro"/>
</dbReference>
<dbReference type="Gene3D" id="3.40.630.30">
    <property type="match status" value="1"/>
</dbReference>
<organism evidence="2 3">
    <name type="scientific">Marinimicrococcus flavescens</name>
    <dbReference type="NCBI Taxonomy" id="3031815"/>
    <lineage>
        <taxon>Bacteria</taxon>
        <taxon>Pseudomonadati</taxon>
        <taxon>Pseudomonadota</taxon>
        <taxon>Alphaproteobacteria</taxon>
        <taxon>Geminicoccales</taxon>
        <taxon>Geminicoccaceae</taxon>
        <taxon>Marinimicrococcus</taxon>
    </lineage>
</organism>
<evidence type="ECO:0000259" key="1">
    <source>
        <dbReference type="PROSITE" id="PS51186"/>
    </source>
</evidence>
<evidence type="ECO:0000313" key="3">
    <source>
        <dbReference type="Proteomes" id="UP001301140"/>
    </source>
</evidence>
<dbReference type="Proteomes" id="UP001301140">
    <property type="component" value="Unassembled WGS sequence"/>
</dbReference>